<evidence type="ECO:0000313" key="3">
    <source>
        <dbReference type="EMBL" id="QHU33680.1"/>
    </source>
</evidence>
<feature type="compositionally biased region" description="Basic and acidic residues" evidence="1">
    <location>
        <begin position="77"/>
        <end position="90"/>
    </location>
</feature>
<keyword evidence="2" id="KW-1133">Transmembrane helix</keyword>
<dbReference type="AlphaFoldDB" id="A0A6C0LTG6"/>
<feature type="transmembrane region" description="Helical" evidence="2">
    <location>
        <begin position="6"/>
        <end position="26"/>
    </location>
</feature>
<dbReference type="EMBL" id="MN740560">
    <property type="protein sequence ID" value="QHU33680.1"/>
    <property type="molecule type" value="Genomic_DNA"/>
</dbReference>
<evidence type="ECO:0000256" key="1">
    <source>
        <dbReference type="SAM" id="MobiDB-lite"/>
    </source>
</evidence>
<reference evidence="3" key="1">
    <citation type="journal article" date="2020" name="Nature">
        <title>Giant virus diversity and host interactions through global metagenomics.</title>
        <authorList>
            <person name="Schulz F."/>
            <person name="Roux S."/>
            <person name="Paez-Espino D."/>
            <person name="Jungbluth S."/>
            <person name="Walsh D.A."/>
            <person name="Denef V.J."/>
            <person name="McMahon K.D."/>
            <person name="Konstantinidis K.T."/>
            <person name="Eloe-Fadrosh E.A."/>
            <person name="Kyrpides N.C."/>
            <person name="Woyke T."/>
        </authorList>
    </citation>
    <scope>NUCLEOTIDE SEQUENCE</scope>
    <source>
        <strain evidence="3">GVMAG-S-1016704-121</strain>
    </source>
</reference>
<evidence type="ECO:0000256" key="2">
    <source>
        <dbReference type="SAM" id="Phobius"/>
    </source>
</evidence>
<proteinExistence type="predicted"/>
<accession>A0A6C0LTG6</accession>
<protein>
    <submittedName>
        <fullName evidence="3">Uncharacterized protein</fullName>
    </submittedName>
</protein>
<organism evidence="3">
    <name type="scientific">viral metagenome</name>
    <dbReference type="NCBI Taxonomy" id="1070528"/>
    <lineage>
        <taxon>unclassified sequences</taxon>
        <taxon>metagenomes</taxon>
        <taxon>organismal metagenomes</taxon>
    </lineage>
</organism>
<sequence>MKATSIVSITFSVLFVLLCVYAFIWWRRYGPKNMHSIDGPNTRIIIPGVPLDQLIDGTPTGSTTKWIHPADEIASRDTERQLSIIREKNDSSTPRKNPFLG</sequence>
<keyword evidence="2" id="KW-0472">Membrane</keyword>
<feature type="region of interest" description="Disordered" evidence="1">
    <location>
        <begin position="77"/>
        <end position="101"/>
    </location>
</feature>
<name>A0A6C0LTG6_9ZZZZ</name>
<keyword evidence="2" id="KW-0812">Transmembrane</keyword>